<keyword evidence="4" id="KW-1185">Reference proteome</keyword>
<dbReference type="InParanoid" id="A0A1C7N0L4"/>
<organism evidence="3 4">
    <name type="scientific">Choanephora cucurbitarum</name>
    <dbReference type="NCBI Taxonomy" id="101091"/>
    <lineage>
        <taxon>Eukaryota</taxon>
        <taxon>Fungi</taxon>
        <taxon>Fungi incertae sedis</taxon>
        <taxon>Mucoromycota</taxon>
        <taxon>Mucoromycotina</taxon>
        <taxon>Mucoromycetes</taxon>
        <taxon>Mucorales</taxon>
        <taxon>Mucorineae</taxon>
        <taxon>Choanephoraceae</taxon>
        <taxon>Choanephoroideae</taxon>
        <taxon>Choanephora</taxon>
    </lineage>
</organism>
<feature type="coiled-coil region" evidence="1">
    <location>
        <begin position="362"/>
        <end position="424"/>
    </location>
</feature>
<feature type="region of interest" description="Disordered" evidence="2">
    <location>
        <begin position="598"/>
        <end position="631"/>
    </location>
</feature>
<feature type="region of interest" description="Disordered" evidence="2">
    <location>
        <begin position="543"/>
        <end position="582"/>
    </location>
</feature>
<evidence type="ECO:0000313" key="4">
    <source>
        <dbReference type="Proteomes" id="UP000093000"/>
    </source>
</evidence>
<evidence type="ECO:0000256" key="2">
    <source>
        <dbReference type="SAM" id="MobiDB-lite"/>
    </source>
</evidence>
<proteinExistence type="predicted"/>
<sequence length="631" mass="72696">MATHGQMYVAMSRVRRPEDLYFFGADLPLKIKRKFGADVDAVESPNKSRFNDYEISLHPTCPFPDKQQQTDEGYLNNTTNEHAENTLEDNLSEKKTSFSRRPSQLSQDLSFNALCPPSHVLKARRLSKNTIKASVSTPIISSTQRSRKPSFVDGYQKEFISSQSAVSPRFMALRKLSEVTSLPSHSLSFAAVPPVPQIPSSYQPSAENKEEDTLENRMLSRIDDIIETQLQFHLGQIVWRASENHLEARRFWEEQKKDMLSFAANVVDRMESQMDIQRKAISASERKHEDHSECRQSRLSDYPLFDFEVLKTRNTELERQHELDLVSLQTLAQTTEAMASRLKALEQPAPKTPEGSVDRKKLYDLETENKQLKSQIQQMQEINQQLLEEATAHENKIKTQNKELRQLKHQLAEAELTILNTKRRMKSTSSTSTVSLEDRGIDCSEDFGKKTKKKKRPSIEDWADMMQSEDEAKKTAEEWALKYKELQLKYHEVCTTLEENNPEDLTVLLNKKDEEIRHLKQAENVNRIQIDYLQLELDKYQKKSSTDVKQKARRSQPPRTRPITPVNQTVPTKPSNPDSGYITEDGYLTFTTEINGKPSRYSIKIPQKPREHVKNSKLNPNASAWKKQQSA</sequence>
<evidence type="ECO:0000256" key="1">
    <source>
        <dbReference type="SAM" id="Coils"/>
    </source>
</evidence>
<name>A0A1C7N0L4_9FUNG</name>
<dbReference type="OrthoDB" id="2256928at2759"/>
<dbReference type="EMBL" id="LUGH01000828">
    <property type="protein sequence ID" value="OBZ82612.1"/>
    <property type="molecule type" value="Genomic_DNA"/>
</dbReference>
<comment type="caution">
    <text evidence="3">The sequence shown here is derived from an EMBL/GenBank/DDBJ whole genome shotgun (WGS) entry which is preliminary data.</text>
</comment>
<keyword evidence="1" id="KW-0175">Coiled coil</keyword>
<evidence type="ECO:0000313" key="3">
    <source>
        <dbReference type="EMBL" id="OBZ82612.1"/>
    </source>
</evidence>
<feature type="compositionally biased region" description="Polar residues" evidence="2">
    <location>
        <begin position="616"/>
        <end position="631"/>
    </location>
</feature>
<feature type="compositionally biased region" description="Polar residues" evidence="2">
    <location>
        <begin position="565"/>
        <end position="578"/>
    </location>
</feature>
<gene>
    <name evidence="3" type="ORF">A0J61_09338</name>
</gene>
<protein>
    <submittedName>
        <fullName evidence="3">Uncharacterized protein</fullName>
    </submittedName>
</protein>
<accession>A0A1C7N0L4</accession>
<reference evidence="3 4" key="1">
    <citation type="submission" date="2016-03" db="EMBL/GenBank/DDBJ databases">
        <title>Choanephora cucurbitarum.</title>
        <authorList>
            <person name="Min B."/>
            <person name="Park H."/>
            <person name="Park J.-H."/>
            <person name="Shin H.-D."/>
            <person name="Choi I.-G."/>
        </authorList>
    </citation>
    <scope>NUCLEOTIDE SEQUENCE [LARGE SCALE GENOMIC DNA]</scope>
    <source>
        <strain evidence="3 4">KUS-F28377</strain>
    </source>
</reference>
<dbReference type="FunCoup" id="A0A1C7N0L4">
    <property type="interactions" value="88"/>
</dbReference>
<dbReference type="Proteomes" id="UP000093000">
    <property type="component" value="Unassembled WGS sequence"/>
</dbReference>
<dbReference type="AlphaFoldDB" id="A0A1C7N0L4"/>
<feature type="non-terminal residue" evidence="3">
    <location>
        <position position="631"/>
    </location>
</feature>